<dbReference type="InterPro" id="IPR029061">
    <property type="entry name" value="THDP-binding"/>
</dbReference>
<comment type="cofactor">
    <cofactor evidence="1">
        <name>thiamine diphosphate</name>
        <dbReference type="ChEBI" id="CHEBI:58937"/>
    </cofactor>
</comment>
<dbReference type="EMBL" id="QSRJ01000006">
    <property type="protein sequence ID" value="RGL10204.1"/>
    <property type="molecule type" value="Genomic_DNA"/>
</dbReference>
<dbReference type="PANTHER" id="PTHR47514">
    <property type="entry name" value="TRANSKETOLASE N-TERMINAL SECTION-RELATED"/>
    <property type="match status" value="1"/>
</dbReference>
<dbReference type="RefSeq" id="WP_117679682.1">
    <property type="nucleotide sequence ID" value="NZ_CAJJKC010000001.1"/>
</dbReference>
<evidence type="ECO:0000259" key="4">
    <source>
        <dbReference type="Pfam" id="PF00456"/>
    </source>
</evidence>
<evidence type="ECO:0000313" key="5">
    <source>
        <dbReference type="EMBL" id="RGL10204.1"/>
    </source>
</evidence>
<name>A0A3E4QTU1_9ACTN</name>
<organism evidence="5 6">
    <name type="scientific">Collinsella tanakaei</name>
    <dbReference type="NCBI Taxonomy" id="626935"/>
    <lineage>
        <taxon>Bacteria</taxon>
        <taxon>Bacillati</taxon>
        <taxon>Actinomycetota</taxon>
        <taxon>Coriobacteriia</taxon>
        <taxon>Coriobacteriales</taxon>
        <taxon>Coriobacteriaceae</taxon>
        <taxon>Collinsella</taxon>
    </lineage>
</organism>
<reference evidence="5 6" key="1">
    <citation type="submission" date="2018-08" db="EMBL/GenBank/DDBJ databases">
        <title>A genome reference for cultivated species of the human gut microbiota.</title>
        <authorList>
            <person name="Zou Y."/>
            <person name="Xue W."/>
            <person name="Luo G."/>
        </authorList>
    </citation>
    <scope>NUCLEOTIDE SEQUENCE [LARGE SCALE GENOMIC DNA]</scope>
    <source>
        <strain evidence="5 6">TF08-14</strain>
    </source>
</reference>
<sequence>MSTETLRSACARTDDEIALIANSMRHDIIAMLEAAGSGHPGGSLSATDVMATLFFSGVLAWDPQDSSSADRDRFVLSKGHAAPALYALLVQQGFLPHDEIVTLRHMGSRLQGHPDSNLCPGVEVGTGSLGQGTSIAAGMALGLKLDAAAAGTDPQRVFVLTGDGELQEGQNWEAVMFAAHNKLDNLVLMLDNNNLQIDGHVTDVCSIESAAEKFRAFGWNVLACDGHSIPAIREALTQAVEHTGAPTAIVCKTVKGKGVSFMEDQVGWHGNAPSAEQAAVALAEIDAAREQLAAKEA</sequence>
<evidence type="ECO:0000256" key="2">
    <source>
        <dbReference type="ARBA" id="ARBA00007131"/>
    </source>
</evidence>
<proteinExistence type="inferred from homology"/>
<comment type="similarity">
    <text evidence="2">Belongs to the transketolase family.</text>
</comment>
<dbReference type="PANTHER" id="PTHR47514:SF1">
    <property type="entry name" value="TRANSKETOLASE N-TERMINAL SECTION-RELATED"/>
    <property type="match status" value="1"/>
</dbReference>
<dbReference type="Pfam" id="PF00456">
    <property type="entry name" value="Transketolase_N"/>
    <property type="match status" value="1"/>
</dbReference>
<dbReference type="Gene3D" id="3.40.50.970">
    <property type="match status" value="1"/>
</dbReference>
<evidence type="ECO:0000313" key="6">
    <source>
        <dbReference type="Proteomes" id="UP000260943"/>
    </source>
</evidence>
<evidence type="ECO:0000256" key="1">
    <source>
        <dbReference type="ARBA" id="ARBA00001964"/>
    </source>
</evidence>
<dbReference type="InterPro" id="IPR005474">
    <property type="entry name" value="Transketolase_N"/>
</dbReference>
<protein>
    <submittedName>
        <fullName evidence="5">Transketolase</fullName>
    </submittedName>
</protein>
<comment type="caution">
    <text evidence="5">The sequence shown here is derived from an EMBL/GenBank/DDBJ whole genome shotgun (WGS) entry which is preliminary data.</text>
</comment>
<gene>
    <name evidence="5" type="ORF">DXC81_06390</name>
</gene>
<dbReference type="Proteomes" id="UP000260943">
    <property type="component" value="Unassembled WGS sequence"/>
</dbReference>
<accession>A0A3E4QTU1</accession>
<dbReference type="AlphaFoldDB" id="A0A3E4QTU1"/>
<feature type="domain" description="Transketolase N-terminal" evidence="4">
    <location>
        <begin position="20"/>
        <end position="278"/>
    </location>
</feature>
<evidence type="ECO:0000256" key="3">
    <source>
        <dbReference type="ARBA" id="ARBA00023052"/>
    </source>
</evidence>
<dbReference type="SUPFAM" id="SSF52518">
    <property type="entry name" value="Thiamin diphosphate-binding fold (THDP-binding)"/>
    <property type="match status" value="1"/>
</dbReference>
<dbReference type="GO" id="GO:0000287">
    <property type="term" value="F:magnesium ion binding"/>
    <property type="evidence" value="ECO:0007669"/>
    <property type="project" value="UniProtKB-ARBA"/>
</dbReference>
<dbReference type="CDD" id="cd02012">
    <property type="entry name" value="TPP_TK"/>
    <property type="match status" value="1"/>
</dbReference>
<keyword evidence="3" id="KW-0786">Thiamine pyrophosphate</keyword>